<proteinExistence type="predicted"/>
<evidence type="ECO:0000256" key="1">
    <source>
        <dbReference type="SAM" id="Coils"/>
    </source>
</evidence>
<keyword evidence="1" id="KW-0175">Coiled coil</keyword>
<sequence>MENKDLQEEFEELMSLFLFGETGSEENKRLNEIITLHPELEKRYDNYVKMQTGLKQHKLVLEQILSESSKPSPKVRLFQGNLKNQFLAIAAVISLIVSLPVIFKMEMFHKTEMIPMEVTGACNPKILRHDWIRLDQNSFCEVKIQGEQGLVHFRIFPNSEVRILKLTETNQEAATLGYGLSIFVQKGNLLLNETLTNTTSQTKIYLNGTAIQLNGTKVWIESAENRYKISVWNGSVQIRSGIKYLLPFLLDPQKEESIEHSFDGQADSNSWQKTELKKVWMETSSEDISNSSFEIKPLNLSGGLEESLLKTLKENRFDIKNAQEKLNILKEIRQQIVKNVSQKKKTSLDESNIEDLENFSNHLGNSEPIKFPEIEKKQEPIGRKTSTATNTESKINQEKPIEPIRLGNKTIQLKDGTILKGNVIQYGNQYILEENGKKRTIESANIESISF</sequence>
<keyword evidence="2" id="KW-0812">Transmembrane</keyword>
<name>A0AA87SX21_9LEPT</name>
<evidence type="ECO:0000313" key="3">
    <source>
        <dbReference type="EMBL" id="EKS00573.1"/>
    </source>
</evidence>
<feature type="coiled-coil region" evidence="1">
    <location>
        <begin position="312"/>
        <end position="339"/>
    </location>
</feature>
<accession>A0AA87SX21</accession>
<dbReference type="Proteomes" id="UP000001343">
    <property type="component" value="Unassembled WGS sequence"/>
</dbReference>
<organism evidence="3 4">
    <name type="scientific">Leptospira mayottensis 200901122</name>
    <dbReference type="NCBI Taxonomy" id="1193010"/>
    <lineage>
        <taxon>Bacteria</taxon>
        <taxon>Pseudomonadati</taxon>
        <taxon>Spirochaetota</taxon>
        <taxon>Spirochaetia</taxon>
        <taxon>Leptospirales</taxon>
        <taxon>Leptospiraceae</taxon>
        <taxon>Leptospira</taxon>
    </lineage>
</organism>
<evidence type="ECO:0000313" key="4">
    <source>
        <dbReference type="Proteomes" id="UP000001343"/>
    </source>
</evidence>
<protein>
    <submittedName>
        <fullName evidence="3">Uncharacterized protein</fullName>
    </submittedName>
</protein>
<feature type="transmembrane region" description="Helical" evidence="2">
    <location>
        <begin position="86"/>
        <end position="103"/>
    </location>
</feature>
<comment type="caution">
    <text evidence="3">The sequence shown here is derived from an EMBL/GenBank/DDBJ whole genome shotgun (WGS) entry which is preliminary data.</text>
</comment>
<reference evidence="3 4" key="1">
    <citation type="journal article" date="2014" name="Int. J. Syst. Evol. Microbiol.">
        <title>Leptospira mayottensis sp. nov., a pathogenic species of the genus Leptospira isolated from humans.</title>
        <authorList>
            <person name="Bourhy P."/>
            <person name="Collet L."/>
            <person name="Brisse S."/>
            <person name="Picardeau M."/>
        </authorList>
    </citation>
    <scope>NUCLEOTIDE SEQUENCE [LARGE SCALE GENOMIC DNA]</scope>
    <source>
        <strain evidence="3 4">200901122</strain>
    </source>
</reference>
<dbReference type="AlphaFoldDB" id="A0AA87SX21"/>
<keyword evidence="2" id="KW-1133">Transmembrane helix</keyword>
<keyword evidence="2" id="KW-0472">Membrane</keyword>
<gene>
    <name evidence="3" type="ORF">LEP1GSC125_2770</name>
</gene>
<dbReference type="EMBL" id="AKWM02000032">
    <property type="protein sequence ID" value="EKS00573.1"/>
    <property type="molecule type" value="Genomic_DNA"/>
</dbReference>
<dbReference type="RefSeq" id="WP_002745711.1">
    <property type="nucleotide sequence ID" value="NZ_AKWM02000032.1"/>
</dbReference>
<evidence type="ECO:0000256" key="2">
    <source>
        <dbReference type="SAM" id="Phobius"/>
    </source>
</evidence>